<dbReference type="InterPro" id="IPR007295">
    <property type="entry name" value="DUF402"/>
</dbReference>
<dbReference type="AlphaFoldDB" id="A0A229UPY1"/>
<dbReference type="SUPFAM" id="SSF159234">
    <property type="entry name" value="FomD-like"/>
    <property type="match status" value="1"/>
</dbReference>
<keyword evidence="4" id="KW-1185">Reference proteome</keyword>
<accession>A0A229UPY1</accession>
<name>A0A229UPY1_9BACL</name>
<dbReference type="PANTHER" id="PTHR39159">
    <property type="match status" value="1"/>
</dbReference>
<dbReference type="RefSeq" id="WP_094016397.1">
    <property type="nucleotide sequence ID" value="NZ_NMQW01000025.1"/>
</dbReference>
<sequence length="186" mass="21655">MATFTSYIIKSFKHDGHVHRMWLENGLVPESLLYEPHKAESMLVLINSQTKIVEADGKQWVSRIPGVSFFIPNQWFNVVALLEESGVRYYCNVASPPYVNGKVITYIDYDLDVIRMPGGAVHVVDQEEYERHKISYRYSDIVDSKVKQGLHDLLERIKQGKAPFRDDWVLDYYKHWCKWKGEGTEA</sequence>
<gene>
    <name evidence="3" type="ORF">CF651_18790</name>
</gene>
<dbReference type="OrthoDB" id="1645325at2"/>
<evidence type="ECO:0000259" key="2">
    <source>
        <dbReference type="Pfam" id="PF04167"/>
    </source>
</evidence>
<feature type="domain" description="DUF402" evidence="2">
    <location>
        <begin position="42"/>
        <end position="161"/>
    </location>
</feature>
<evidence type="ECO:0000313" key="3">
    <source>
        <dbReference type="EMBL" id="OXM84949.1"/>
    </source>
</evidence>
<reference evidence="3 4" key="1">
    <citation type="submission" date="2017-07" db="EMBL/GenBank/DDBJ databases">
        <title>Genome sequencing and assembly of Paenibacillus rigui.</title>
        <authorList>
            <person name="Mayilraj S."/>
        </authorList>
    </citation>
    <scope>NUCLEOTIDE SEQUENCE [LARGE SCALE GENOMIC DNA]</scope>
    <source>
        <strain evidence="3 4">JCM 16352</strain>
    </source>
</reference>
<keyword evidence="1" id="KW-0378">Hydrolase</keyword>
<proteinExistence type="predicted"/>
<organism evidence="3 4">
    <name type="scientific">Paenibacillus rigui</name>
    <dbReference type="NCBI Taxonomy" id="554312"/>
    <lineage>
        <taxon>Bacteria</taxon>
        <taxon>Bacillati</taxon>
        <taxon>Bacillota</taxon>
        <taxon>Bacilli</taxon>
        <taxon>Bacillales</taxon>
        <taxon>Paenibacillaceae</taxon>
        <taxon>Paenibacillus</taxon>
    </lineage>
</organism>
<dbReference type="PANTHER" id="PTHR39159:SF1">
    <property type="entry name" value="UPF0374 PROTEIN YGAC"/>
    <property type="match status" value="1"/>
</dbReference>
<dbReference type="EMBL" id="NMQW01000025">
    <property type="protein sequence ID" value="OXM84949.1"/>
    <property type="molecule type" value="Genomic_DNA"/>
</dbReference>
<dbReference type="Pfam" id="PF04167">
    <property type="entry name" value="DUF402"/>
    <property type="match status" value="1"/>
</dbReference>
<evidence type="ECO:0000256" key="1">
    <source>
        <dbReference type="ARBA" id="ARBA00022801"/>
    </source>
</evidence>
<evidence type="ECO:0000313" key="4">
    <source>
        <dbReference type="Proteomes" id="UP000215509"/>
    </source>
</evidence>
<dbReference type="GO" id="GO:0016787">
    <property type="term" value="F:hydrolase activity"/>
    <property type="evidence" value="ECO:0007669"/>
    <property type="project" value="UniProtKB-KW"/>
</dbReference>
<dbReference type="InterPro" id="IPR035930">
    <property type="entry name" value="FomD-like_sf"/>
</dbReference>
<dbReference type="InterPro" id="IPR050212">
    <property type="entry name" value="Ntdp-like"/>
</dbReference>
<dbReference type="Gene3D" id="2.40.380.10">
    <property type="entry name" value="FomD-like"/>
    <property type="match status" value="1"/>
</dbReference>
<comment type="caution">
    <text evidence="3">The sequence shown here is derived from an EMBL/GenBank/DDBJ whole genome shotgun (WGS) entry which is preliminary data.</text>
</comment>
<protein>
    <recommendedName>
        <fullName evidence="2">DUF402 domain-containing protein</fullName>
    </recommendedName>
</protein>
<dbReference type="Proteomes" id="UP000215509">
    <property type="component" value="Unassembled WGS sequence"/>
</dbReference>